<keyword evidence="3" id="KW-1185">Reference proteome</keyword>
<feature type="domain" description="Beta-lactamase-related" evidence="1">
    <location>
        <begin position="11"/>
        <end position="303"/>
    </location>
</feature>
<reference evidence="2 3" key="1">
    <citation type="journal article" date="2009" name="Stand. Genomic Sci.">
        <title>Complete genome sequence of Stackebrandtia nassauensis type strain (LLR-40K-21).</title>
        <authorList>
            <person name="Munk C."/>
            <person name="Lapidus A."/>
            <person name="Copeland A."/>
            <person name="Jando M."/>
            <person name="Mayilraj S."/>
            <person name="Glavina Del Rio T."/>
            <person name="Nolan M."/>
            <person name="Chen F."/>
            <person name="Lucas S."/>
            <person name="Tice H."/>
            <person name="Cheng J.F."/>
            <person name="Han C."/>
            <person name="Detter J.C."/>
            <person name="Bruce D."/>
            <person name="Goodwin L."/>
            <person name="Chain P."/>
            <person name="Pitluck S."/>
            <person name="Goker M."/>
            <person name="Ovchinikova G."/>
            <person name="Pati A."/>
            <person name="Ivanova N."/>
            <person name="Mavromatis K."/>
            <person name="Chen A."/>
            <person name="Palaniappan K."/>
            <person name="Land M."/>
            <person name="Hauser L."/>
            <person name="Chang Y.J."/>
            <person name="Jeffries C.D."/>
            <person name="Bristow J."/>
            <person name="Eisen J.A."/>
            <person name="Markowitz V."/>
            <person name="Hugenholtz P."/>
            <person name="Kyrpides N.C."/>
            <person name="Klenk H.P."/>
        </authorList>
    </citation>
    <scope>NUCLEOTIDE SEQUENCE [LARGE SCALE GENOMIC DNA]</scope>
    <source>
        <strain evidence="3">DSM 44728 / CIP 108903 / NRRL B-16338 / NBRC 102104 / LLR-40K-21</strain>
    </source>
</reference>
<dbReference type="STRING" id="446470.Snas_6206"/>
<dbReference type="HOGENOM" id="CLU_020027_0_3_11"/>
<dbReference type="Proteomes" id="UP000000844">
    <property type="component" value="Chromosome"/>
</dbReference>
<gene>
    <name evidence="2" type="ordered locus">Snas_6206</name>
</gene>
<sequence length="321" mass="35435">MTSLPETPSNVLVVRDGKVVHQESHGLADPVAGTPLTPDHRFQIASISKQFTAAATLLLADAGKLSVDDPLSKWVSGSPESWKPLTLHHLLSNSSGIGHWNDYPEIDLGEPMPIDDLIATFQQRELFCEPGSQFRYSSAGFCLLAHIVELVSDTPYREFLDQRIFTPLGMTDTFAGNAGDRPNIAVGCAPDGTPREKLFELDLVGRGAGDIWSTTTDMVTWNQAVADGRILSDESRRRSFTPHVFCDSVFDEEHHYGYGWFVGTIKHPVRYHTGGNAGFESFSGWFPELSAHVVFLTNRDGYFSEIGNEGQRELILEHLSG</sequence>
<dbReference type="eggNOG" id="COG1680">
    <property type="taxonomic scope" value="Bacteria"/>
</dbReference>
<dbReference type="OrthoDB" id="9809635at2"/>
<accession>D3Q2S7</accession>
<organism evidence="2 3">
    <name type="scientific">Stackebrandtia nassauensis (strain DSM 44728 / CIP 108903 / NRRL B-16338 / NBRC 102104 / LLR-40K-21)</name>
    <dbReference type="NCBI Taxonomy" id="446470"/>
    <lineage>
        <taxon>Bacteria</taxon>
        <taxon>Bacillati</taxon>
        <taxon>Actinomycetota</taxon>
        <taxon>Actinomycetes</taxon>
        <taxon>Glycomycetales</taxon>
        <taxon>Glycomycetaceae</taxon>
        <taxon>Stackebrandtia</taxon>
    </lineage>
</organism>
<evidence type="ECO:0000259" key="1">
    <source>
        <dbReference type="Pfam" id="PF00144"/>
    </source>
</evidence>
<proteinExistence type="predicted"/>
<dbReference type="InterPro" id="IPR012338">
    <property type="entry name" value="Beta-lactam/transpept-like"/>
</dbReference>
<dbReference type="KEGG" id="sna:Snas_6206"/>
<dbReference type="AlphaFoldDB" id="D3Q2S7"/>
<dbReference type="InterPro" id="IPR050491">
    <property type="entry name" value="AmpC-like"/>
</dbReference>
<dbReference type="RefSeq" id="WP_013021399.1">
    <property type="nucleotide sequence ID" value="NC_013947.1"/>
</dbReference>
<dbReference type="SUPFAM" id="SSF56601">
    <property type="entry name" value="beta-lactamase/transpeptidase-like"/>
    <property type="match status" value="1"/>
</dbReference>
<evidence type="ECO:0000313" key="2">
    <source>
        <dbReference type="EMBL" id="ADD45828.1"/>
    </source>
</evidence>
<evidence type="ECO:0000313" key="3">
    <source>
        <dbReference type="Proteomes" id="UP000000844"/>
    </source>
</evidence>
<dbReference type="Gene3D" id="3.40.710.10">
    <property type="entry name" value="DD-peptidase/beta-lactamase superfamily"/>
    <property type="match status" value="1"/>
</dbReference>
<name>D3Q2S7_STANL</name>
<dbReference type="Pfam" id="PF00144">
    <property type="entry name" value="Beta-lactamase"/>
    <property type="match status" value="1"/>
</dbReference>
<dbReference type="InterPro" id="IPR001466">
    <property type="entry name" value="Beta-lactam-related"/>
</dbReference>
<dbReference type="PANTHER" id="PTHR46825">
    <property type="entry name" value="D-ALANYL-D-ALANINE-CARBOXYPEPTIDASE/ENDOPEPTIDASE AMPH"/>
    <property type="match status" value="1"/>
</dbReference>
<dbReference type="EMBL" id="CP001778">
    <property type="protein sequence ID" value="ADD45828.1"/>
    <property type="molecule type" value="Genomic_DNA"/>
</dbReference>
<dbReference type="PANTHER" id="PTHR46825:SF9">
    <property type="entry name" value="BETA-LACTAMASE-RELATED DOMAIN-CONTAINING PROTEIN"/>
    <property type="match status" value="1"/>
</dbReference>
<protein>
    <submittedName>
        <fullName evidence="2">Beta-lactamase</fullName>
    </submittedName>
</protein>